<dbReference type="Proteomes" id="UP000622797">
    <property type="component" value="Unassembled WGS sequence"/>
</dbReference>
<reference evidence="1" key="1">
    <citation type="journal article" date="2020" name="BMC Genomics">
        <title>Correction to: Identification and distribution of gene clusters required for synthesis of sphingolipid metabolism inhibitors in diverse species of the filamentous fungus Fusarium.</title>
        <authorList>
            <person name="Kim H.S."/>
            <person name="Lohmar J.M."/>
            <person name="Busman M."/>
            <person name="Brown D.W."/>
            <person name="Naumann T.A."/>
            <person name="Divon H.H."/>
            <person name="Lysoe E."/>
            <person name="Uhlig S."/>
            <person name="Proctor R.H."/>
        </authorList>
    </citation>
    <scope>NUCLEOTIDE SEQUENCE</scope>
    <source>
        <strain evidence="1">NRRL 20472</strain>
    </source>
</reference>
<sequence>MPSFKTSSLLALASSAAQVAAHGHVDWLITNGVAFR</sequence>
<reference evidence="1" key="2">
    <citation type="submission" date="2020-05" db="EMBL/GenBank/DDBJ databases">
        <authorList>
            <person name="Kim H.-S."/>
            <person name="Proctor R.H."/>
            <person name="Brown D.W."/>
        </authorList>
    </citation>
    <scope>NUCLEOTIDE SEQUENCE</scope>
    <source>
        <strain evidence="1">NRRL 20472</strain>
    </source>
</reference>
<evidence type="ECO:0000313" key="1">
    <source>
        <dbReference type="EMBL" id="KAF4960227.1"/>
    </source>
</evidence>
<proteinExistence type="predicted"/>
<comment type="caution">
    <text evidence="1">The sequence shown here is derived from an EMBL/GenBank/DDBJ whole genome shotgun (WGS) entry which is preliminary data.</text>
</comment>
<organism evidence="1 2">
    <name type="scientific">Fusarium sarcochroum</name>
    <dbReference type="NCBI Taxonomy" id="1208366"/>
    <lineage>
        <taxon>Eukaryota</taxon>
        <taxon>Fungi</taxon>
        <taxon>Dikarya</taxon>
        <taxon>Ascomycota</taxon>
        <taxon>Pezizomycotina</taxon>
        <taxon>Sordariomycetes</taxon>
        <taxon>Hypocreomycetidae</taxon>
        <taxon>Hypocreales</taxon>
        <taxon>Nectriaceae</taxon>
        <taxon>Fusarium</taxon>
        <taxon>Fusarium lateritium species complex</taxon>
    </lineage>
</organism>
<accession>A0A8H4X352</accession>
<dbReference type="AlphaFoldDB" id="A0A8H4X352"/>
<gene>
    <name evidence="1" type="ORF">FSARC_10540</name>
</gene>
<protein>
    <submittedName>
        <fullName evidence="1">Uncharacterized protein</fullName>
    </submittedName>
</protein>
<name>A0A8H4X352_9HYPO</name>
<dbReference type="EMBL" id="JABEXW010000644">
    <property type="protein sequence ID" value="KAF4960227.1"/>
    <property type="molecule type" value="Genomic_DNA"/>
</dbReference>
<feature type="non-terminal residue" evidence="1">
    <location>
        <position position="36"/>
    </location>
</feature>
<keyword evidence="2" id="KW-1185">Reference proteome</keyword>
<evidence type="ECO:0000313" key="2">
    <source>
        <dbReference type="Proteomes" id="UP000622797"/>
    </source>
</evidence>